<dbReference type="Gene3D" id="1.10.12.10">
    <property type="entry name" value="Lyase 2-enoyl-coa Hydratase, Chain A, domain 2"/>
    <property type="match status" value="1"/>
</dbReference>
<dbReference type="Gene3D" id="3.90.226.10">
    <property type="entry name" value="2-enoyl-CoA Hydratase, Chain A, domain 1"/>
    <property type="match status" value="1"/>
</dbReference>
<comment type="similarity">
    <text evidence="1">Belongs to the enoyl-CoA hydratase/isomerase family.</text>
</comment>
<dbReference type="PANTHER" id="PTHR43459">
    <property type="entry name" value="ENOYL-COA HYDRATASE"/>
    <property type="match status" value="1"/>
</dbReference>
<dbReference type="Pfam" id="PF00378">
    <property type="entry name" value="ECH_1"/>
    <property type="match status" value="1"/>
</dbReference>
<dbReference type="SUPFAM" id="SSF52096">
    <property type="entry name" value="ClpP/crotonase"/>
    <property type="match status" value="1"/>
</dbReference>
<dbReference type="AlphaFoldDB" id="A0A127M2Q8"/>
<evidence type="ECO:0000256" key="1">
    <source>
        <dbReference type="ARBA" id="ARBA00005254"/>
    </source>
</evidence>
<sequence length="263" mass="28725">MELTAFKFKIENGVARITLSQGKRGNPFDSTFCREFNLLATECDDNRDVRAVIIDAEGPYFSVGGDLKTFANGERAALPRFIKTATADMHMGVSRLARMDAPVIFSCDALVAGGGVALAAAADFVLIGPNAKFYAAFAGIGFSCDCGSSYFLPRRVGTRKAFSFFARNQNWSAEQALEYGLATEIHASEELAEATNQLARELATGPTFTYGQYKNLFLSSFGNGLESQMEMESRALTECTRSDDTWNAVLAVANKEQVTFHYK</sequence>
<accession>A0A127M2Q8</accession>
<evidence type="ECO:0000313" key="3">
    <source>
        <dbReference type="Proteomes" id="UP000074119"/>
    </source>
</evidence>
<dbReference type="PANTHER" id="PTHR43459:SF1">
    <property type="entry name" value="EG:BACN32G11.4 PROTEIN"/>
    <property type="match status" value="1"/>
</dbReference>
<dbReference type="STRING" id="1470434.AZF00_03985"/>
<dbReference type="CDD" id="cd06558">
    <property type="entry name" value="crotonase-like"/>
    <property type="match status" value="1"/>
</dbReference>
<gene>
    <name evidence="2" type="ORF">AZF00_03985</name>
</gene>
<dbReference type="KEGG" id="zal:AZF00_03985"/>
<dbReference type="InterPro" id="IPR029045">
    <property type="entry name" value="ClpP/crotonase-like_dom_sf"/>
</dbReference>
<dbReference type="Proteomes" id="UP000074119">
    <property type="component" value="Chromosome"/>
</dbReference>
<name>A0A127M2Q8_9GAMM</name>
<dbReference type="GO" id="GO:0003824">
    <property type="term" value="F:catalytic activity"/>
    <property type="evidence" value="ECO:0007669"/>
    <property type="project" value="UniProtKB-ARBA"/>
</dbReference>
<dbReference type="RefSeq" id="WP_008246090.1">
    <property type="nucleotide sequence ID" value="NZ_CP014544.1"/>
</dbReference>
<proteinExistence type="inferred from homology"/>
<protein>
    <submittedName>
        <fullName evidence="2">Enoyl-CoA hydratase</fullName>
    </submittedName>
</protein>
<organism evidence="2 3">
    <name type="scientific">Zhongshania aliphaticivorans</name>
    <dbReference type="NCBI Taxonomy" id="1470434"/>
    <lineage>
        <taxon>Bacteria</taxon>
        <taxon>Pseudomonadati</taxon>
        <taxon>Pseudomonadota</taxon>
        <taxon>Gammaproteobacteria</taxon>
        <taxon>Cellvibrionales</taxon>
        <taxon>Spongiibacteraceae</taxon>
        <taxon>Zhongshania</taxon>
    </lineage>
</organism>
<dbReference type="InterPro" id="IPR001753">
    <property type="entry name" value="Enoyl-CoA_hydra/iso"/>
</dbReference>
<reference evidence="2 3" key="1">
    <citation type="submission" date="2015-12" db="EMBL/GenBank/DDBJ databases">
        <authorList>
            <person name="Shamseldin A."/>
            <person name="Moawad H."/>
            <person name="Abd El-Rahim W.M."/>
            <person name="Sadowsky M.J."/>
        </authorList>
    </citation>
    <scope>NUCLEOTIDE SEQUENCE [LARGE SCALE GENOMIC DNA]</scope>
    <source>
        <strain evidence="2 3">SM2</strain>
    </source>
</reference>
<dbReference type="EMBL" id="CP014544">
    <property type="protein sequence ID" value="AMO67507.1"/>
    <property type="molecule type" value="Genomic_DNA"/>
</dbReference>
<evidence type="ECO:0000313" key="2">
    <source>
        <dbReference type="EMBL" id="AMO67507.1"/>
    </source>
</evidence>
<dbReference type="InterPro" id="IPR014748">
    <property type="entry name" value="Enoyl-CoA_hydra_C"/>
</dbReference>